<name>J2K5F9_9ACTN</name>
<accession>J2K5F9</accession>
<dbReference type="HOGENOM" id="CLU_2891458_0_0_11"/>
<feature type="non-terminal residue" evidence="2">
    <location>
        <position position="1"/>
    </location>
</feature>
<feature type="region of interest" description="Disordered" evidence="1">
    <location>
        <begin position="1"/>
        <end position="43"/>
    </location>
</feature>
<proteinExistence type="predicted"/>
<feature type="compositionally biased region" description="Basic and acidic residues" evidence="1">
    <location>
        <begin position="1"/>
        <end position="12"/>
    </location>
</feature>
<dbReference type="AlphaFoldDB" id="J2K5F9"/>
<organism evidence="2">
    <name type="scientific">Streptomyces auratus AGR0001</name>
    <dbReference type="NCBI Taxonomy" id="1160718"/>
    <lineage>
        <taxon>Bacteria</taxon>
        <taxon>Bacillati</taxon>
        <taxon>Actinomycetota</taxon>
        <taxon>Actinomycetes</taxon>
        <taxon>Kitasatosporales</taxon>
        <taxon>Streptomycetaceae</taxon>
        <taxon>Streptomyces</taxon>
    </lineage>
</organism>
<protein>
    <submittedName>
        <fullName evidence="2">Uncharacterized protein</fullName>
    </submittedName>
</protein>
<reference evidence="2" key="1">
    <citation type="journal article" date="2012" name="J. Bacteriol.">
        <title>Genome Sequence of Streptomyces auratus Strain AGR0001, a Phoslactomycin-Producing Actinomycete.</title>
        <authorList>
            <person name="Han X."/>
            <person name="Li M."/>
            <person name="Ding Z."/>
            <person name="Zhao J."/>
            <person name="Ji K."/>
            <person name="Wen M."/>
            <person name="Lu T."/>
        </authorList>
    </citation>
    <scope>NUCLEOTIDE SEQUENCE [LARGE SCALE GENOMIC DNA]</scope>
    <source>
        <strain evidence="2">AGR0001</strain>
    </source>
</reference>
<gene>
    <name evidence="2" type="ORF">SU9_05541</name>
</gene>
<sequence length="62" mass="6123">SSRVSSELELRPESVGGTATLSSRGRVPRGLIGRGAPAPGDGMLLSGDAVGGYGARGLGRVT</sequence>
<dbReference type="EMBL" id="AJGV01000045">
    <property type="protein sequence ID" value="EJJ08043.1"/>
    <property type="molecule type" value="Genomic_DNA"/>
</dbReference>
<evidence type="ECO:0000256" key="1">
    <source>
        <dbReference type="SAM" id="MobiDB-lite"/>
    </source>
</evidence>
<evidence type="ECO:0000313" key="2">
    <source>
        <dbReference type="EMBL" id="EJJ08043.1"/>
    </source>
</evidence>
<comment type="caution">
    <text evidence="2">The sequence shown here is derived from an EMBL/GenBank/DDBJ whole genome shotgun (WGS) entry which is preliminary data.</text>
</comment>